<evidence type="ECO:0000313" key="1">
    <source>
        <dbReference type="EMBL" id="SVA15920.1"/>
    </source>
</evidence>
<protein>
    <submittedName>
        <fullName evidence="1">Uncharacterized protein</fullName>
    </submittedName>
</protein>
<organism evidence="1">
    <name type="scientific">marine metagenome</name>
    <dbReference type="NCBI Taxonomy" id="408172"/>
    <lineage>
        <taxon>unclassified sequences</taxon>
        <taxon>metagenomes</taxon>
        <taxon>ecological metagenomes</taxon>
    </lineage>
</organism>
<dbReference type="EMBL" id="UINC01004656">
    <property type="protein sequence ID" value="SVA15920.1"/>
    <property type="molecule type" value="Genomic_DNA"/>
</dbReference>
<reference evidence="1" key="1">
    <citation type="submission" date="2018-05" db="EMBL/GenBank/DDBJ databases">
        <authorList>
            <person name="Lanie J.A."/>
            <person name="Ng W.-L."/>
            <person name="Kazmierczak K.M."/>
            <person name="Andrzejewski T.M."/>
            <person name="Davidsen T.M."/>
            <person name="Wayne K.J."/>
            <person name="Tettelin H."/>
            <person name="Glass J.I."/>
            <person name="Rusch D."/>
            <person name="Podicherti R."/>
            <person name="Tsui H.-C.T."/>
            <person name="Winkler M.E."/>
        </authorList>
    </citation>
    <scope>NUCLEOTIDE SEQUENCE</scope>
</reference>
<sequence length="82" mass="8595">MAYATSNPVRKISQMGDSNSLWYYTDGDAIGTIDDADYFLADYGQLTAGDIIFINSGGSNAVCDILIVSASSSSTVTTVILA</sequence>
<proteinExistence type="predicted"/>
<name>A0A381TIP0_9ZZZZ</name>
<dbReference type="AlphaFoldDB" id="A0A381TIP0"/>
<accession>A0A381TIP0</accession>
<gene>
    <name evidence="1" type="ORF">METZ01_LOCUS68774</name>
</gene>